<evidence type="ECO:0000313" key="5">
    <source>
        <dbReference type="Proteomes" id="UP000243459"/>
    </source>
</evidence>
<dbReference type="EMBL" id="CM007387">
    <property type="protein sequence ID" value="ONK64814.1"/>
    <property type="molecule type" value="Genomic_DNA"/>
</dbReference>
<gene>
    <name evidence="4" type="ORF">A4U43_C07F30240</name>
</gene>
<dbReference type="GO" id="GO:0019888">
    <property type="term" value="F:protein phosphatase regulator activity"/>
    <property type="evidence" value="ECO:0007669"/>
    <property type="project" value="InterPro"/>
</dbReference>
<evidence type="ECO:0000256" key="2">
    <source>
        <dbReference type="ARBA" id="ARBA00022737"/>
    </source>
</evidence>
<dbReference type="AlphaFoldDB" id="A0A5P1EG49"/>
<dbReference type="InterPro" id="IPR000009">
    <property type="entry name" value="PP2A_PR55"/>
</dbReference>
<dbReference type="PANTHER" id="PTHR11871">
    <property type="entry name" value="PROTEIN PHOSPHATASE PP2A REGULATORY SUBUNIT B"/>
    <property type="match status" value="1"/>
</dbReference>
<dbReference type="PRINTS" id="PR00600">
    <property type="entry name" value="PP2APR55"/>
</dbReference>
<evidence type="ECO:0000256" key="3">
    <source>
        <dbReference type="SAM" id="MobiDB-lite"/>
    </source>
</evidence>
<feature type="region of interest" description="Disordered" evidence="3">
    <location>
        <begin position="204"/>
        <end position="226"/>
    </location>
</feature>
<keyword evidence="1" id="KW-0853">WD repeat</keyword>
<evidence type="ECO:0000313" key="4">
    <source>
        <dbReference type="EMBL" id="ONK64814.1"/>
    </source>
</evidence>
<name>A0A5P1EG49_ASPOF</name>
<keyword evidence="2" id="KW-0677">Repeat</keyword>
<protein>
    <submittedName>
        <fullName evidence="4">Uncharacterized protein</fullName>
    </submittedName>
</protein>
<dbReference type="GO" id="GO:0000159">
    <property type="term" value="C:protein phosphatase type 2A complex"/>
    <property type="evidence" value="ECO:0007669"/>
    <property type="project" value="InterPro"/>
</dbReference>
<proteinExistence type="predicted"/>
<evidence type="ECO:0000256" key="1">
    <source>
        <dbReference type="ARBA" id="ARBA00022574"/>
    </source>
</evidence>
<organism evidence="4 5">
    <name type="scientific">Asparagus officinalis</name>
    <name type="common">Garden asparagus</name>
    <dbReference type="NCBI Taxonomy" id="4686"/>
    <lineage>
        <taxon>Eukaryota</taxon>
        <taxon>Viridiplantae</taxon>
        <taxon>Streptophyta</taxon>
        <taxon>Embryophyta</taxon>
        <taxon>Tracheophyta</taxon>
        <taxon>Spermatophyta</taxon>
        <taxon>Magnoliopsida</taxon>
        <taxon>Liliopsida</taxon>
        <taxon>Asparagales</taxon>
        <taxon>Asparagaceae</taxon>
        <taxon>Asparagoideae</taxon>
        <taxon>Asparagus</taxon>
    </lineage>
</organism>
<accession>A0A5P1EG49</accession>
<feature type="compositionally biased region" description="Polar residues" evidence="3">
    <location>
        <begin position="208"/>
        <end position="226"/>
    </location>
</feature>
<dbReference type="Proteomes" id="UP000243459">
    <property type="component" value="Chromosome 7"/>
</dbReference>
<reference evidence="5" key="1">
    <citation type="journal article" date="2017" name="Nat. Commun.">
        <title>The asparagus genome sheds light on the origin and evolution of a young Y chromosome.</title>
        <authorList>
            <person name="Harkess A."/>
            <person name="Zhou J."/>
            <person name="Xu C."/>
            <person name="Bowers J.E."/>
            <person name="Van der Hulst R."/>
            <person name="Ayyampalayam S."/>
            <person name="Mercati F."/>
            <person name="Riccardi P."/>
            <person name="McKain M.R."/>
            <person name="Kakrana A."/>
            <person name="Tang H."/>
            <person name="Ray J."/>
            <person name="Groenendijk J."/>
            <person name="Arikit S."/>
            <person name="Mathioni S.M."/>
            <person name="Nakano M."/>
            <person name="Shan H."/>
            <person name="Telgmann-Rauber A."/>
            <person name="Kanno A."/>
            <person name="Yue Z."/>
            <person name="Chen H."/>
            <person name="Li W."/>
            <person name="Chen Y."/>
            <person name="Xu X."/>
            <person name="Zhang Y."/>
            <person name="Luo S."/>
            <person name="Chen H."/>
            <person name="Gao J."/>
            <person name="Mao Z."/>
            <person name="Pires J.C."/>
            <person name="Luo M."/>
            <person name="Kudrna D."/>
            <person name="Wing R.A."/>
            <person name="Meyers B.C."/>
            <person name="Yi K."/>
            <person name="Kong H."/>
            <person name="Lavrijsen P."/>
            <person name="Sunseri F."/>
            <person name="Falavigna A."/>
            <person name="Ye Y."/>
            <person name="Leebens-Mack J.H."/>
            <person name="Chen G."/>
        </authorList>
    </citation>
    <scope>NUCLEOTIDE SEQUENCE [LARGE SCALE GENOMIC DNA]</scope>
    <source>
        <strain evidence="5">cv. DH0086</strain>
    </source>
</reference>
<keyword evidence="5" id="KW-1185">Reference proteome</keyword>
<sequence length="294" mass="32923">MAAFECESWNNGGHLRFCVSSCSDSGLKYLLDQDFVLLNLDLRGLTLNMQFDYLKSLEIEEKINKIRWWQTANGALFLLSTNDKTIKYWKEFLLSIVGVNPSLNWVKAAVRETRKVWKKLKCPVYNHSWIEDNVGSGQSSTCCVCLSPLVSPKAGGTKGSCSVRIHSLWCGGSCLLFTIFVLNSIKEGIIASSVRSCMRKWRNHNKSRSNQTSLPNGKLQNGSDNNSTIPYVLKGLVSLDKSFNEKSSGNILKEDNGLSRLKFVDNDANLKNESTMATTNRKKYEIVIDATSVL</sequence>
<dbReference type="Gramene" id="ONK64814">
    <property type="protein sequence ID" value="ONK64814"/>
    <property type="gene ID" value="A4U43_C07F30240"/>
</dbReference>